<keyword evidence="3" id="KW-1185">Reference proteome</keyword>
<protein>
    <submittedName>
        <fullName evidence="2">Uncharacterized protein</fullName>
    </submittedName>
</protein>
<evidence type="ECO:0000313" key="3">
    <source>
        <dbReference type="Proteomes" id="UP000799537"/>
    </source>
</evidence>
<feature type="chain" id="PRO_5025667341" evidence="1">
    <location>
        <begin position="17"/>
        <end position="165"/>
    </location>
</feature>
<organism evidence="2 3">
    <name type="scientific">Zasmidium cellare ATCC 36951</name>
    <dbReference type="NCBI Taxonomy" id="1080233"/>
    <lineage>
        <taxon>Eukaryota</taxon>
        <taxon>Fungi</taxon>
        <taxon>Dikarya</taxon>
        <taxon>Ascomycota</taxon>
        <taxon>Pezizomycotina</taxon>
        <taxon>Dothideomycetes</taxon>
        <taxon>Dothideomycetidae</taxon>
        <taxon>Mycosphaerellales</taxon>
        <taxon>Mycosphaerellaceae</taxon>
        <taxon>Zasmidium</taxon>
    </lineage>
</organism>
<dbReference type="AlphaFoldDB" id="A0A6A6D118"/>
<dbReference type="EMBL" id="ML993582">
    <property type="protein sequence ID" value="KAF2171789.1"/>
    <property type="molecule type" value="Genomic_DNA"/>
</dbReference>
<gene>
    <name evidence="2" type="ORF">M409DRAFT_18022</name>
</gene>
<reference evidence="2" key="1">
    <citation type="journal article" date="2020" name="Stud. Mycol.">
        <title>101 Dothideomycetes genomes: a test case for predicting lifestyles and emergence of pathogens.</title>
        <authorList>
            <person name="Haridas S."/>
            <person name="Albert R."/>
            <person name="Binder M."/>
            <person name="Bloem J."/>
            <person name="Labutti K."/>
            <person name="Salamov A."/>
            <person name="Andreopoulos B."/>
            <person name="Baker S."/>
            <person name="Barry K."/>
            <person name="Bills G."/>
            <person name="Bluhm B."/>
            <person name="Cannon C."/>
            <person name="Castanera R."/>
            <person name="Culley D."/>
            <person name="Daum C."/>
            <person name="Ezra D."/>
            <person name="Gonzalez J."/>
            <person name="Henrissat B."/>
            <person name="Kuo A."/>
            <person name="Liang C."/>
            <person name="Lipzen A."/>
            <person name="Lutzoni F."/>
            <person name="Magnuson J."/>
            <person name="Mondo S."/>
            <person name="Nolan M."/>
            <person name="Ohm R."/>
            <person name="Pangilinan J."/>
            <person name="Park H.-J."/>
            <person name="Ramirez L."/>
            <person name="Alfaro M."/>
            <person name="Sun H."/>
            <person name="Tritt A."/>
            <person name="Yoshinaga Y."/>
            <person name="Zwiers L.-H."/>
            <person name="Turgeon B."/>
            <person name="Goodwin S."/>
            <person name="Spatafora J."/>
            <person name="Crous P."/>
            <person name="Grigoriev I."/>
        </authorList>
    </citation>
    <scope>NUCLEOTIDE SEQUENCE</scope>
    <source>
        <strain evidence="2">ATCC 36951</strain>
    </source>
</reference>
<evidence type="ECO:0000256" key="1">
    <source>
        <dbReference type="SAM" id="SignalP"/>
    </source>
</evidence>
<feature type="signal peptide" evidence="1">
    <location>
        <begin position="1"/>
        <end position="16"/>
    </location>
</feature>
<dbReference type="Proteomes" id="UP000799537">
    <property type="component" value="Unassembled WGS sequence"/>
</dbReference>
<accession>A0A6A6D118</accession>
<proteinExistence type="predicted"/>
<evidence type="ECO:0000313" key="2">
    <source>
        <dbReference type="EMBL" id="KAF2171789.1"/>
    </source>
</evidence>
<sequence>MDIIFGALAILSLTLAFQADPELFLGSICSIALDMLNGDDPRDETGAPDAVDMGELAADTLGDVIRFMTVVARLAIEDCKVYHGGLHILSLQAKLGFQVSSTPASPDEAQYLHSILGDLENIESVNIHEVVVGEDMELAYGPQKDTVRLSLKYVGPSSAAVFALA</sequence>
<keyword evidence="1" id="KW-0732">Signal</keyword>
<dbReference type="GeneID" id="54557592"/>
<name>A0A6A6D118_ZASCE</name>
<dbReference type="RefSeq" id="XP_033672678.1">
    <property type="nucleotide sequence ID" value="XM_033804320.1"/>
</dbReference>